<protein>
    <recommendedName>
        <fullName evidence="4">Reverse transcriptase domain-containing protein</fullName>
    </recommendedName>
</protein>
<accession>A0ABQ5IQF1</accession>
<sequence length="373" mass="43160">MWKARTLQYSDCRRLNRVNQNWKLKTHENSNTVKDNANAKGEIFPALPNSRTDKTSNGPKVKAKDEIIASKWNLVDRSLNSAKISHLSDIVPSIVDTKYSVGSDGYASIVASEQRAELFGRIGTLEWDNMRLRGMLGVERQRVDRLRRKKERAILLGGIQPLVMTINSNLPPQIHEAQVEALKEENVKDENLHGMDTEFETRLDRTLHIRSRIVPMARHGSRHRHLYQQVLDVFKDEGRLSEAIRLTGTSRNTPLEIGKYSHGFHHKPVKNFKLEVSSWKGVIRFGKRGKLNPRYIGPFKVVAKIDNKLSFIEEPIEIMDHEVKRLKQSRIPIFKVRWNLRRGPEFTWGREDQMQKKYPFFFAKSKSTSDVTS</sequence>
<evidence type="ECO:0000256" key="1">
    <source>
        <dbReference type="SAM" id="MobiDB-lite"/>
    </source>
</evidence>
<keyword evidence="3" id="KW-1185">Reference proteome</keyword>
<proteinExistence type="predicted"/>
<reference evidence="2" key="1">
    <citation type="journal article" date="2022" name="Int. J. Mol. Sci.">
        <title>Draft Genome of Tanacetum Coccineum: Genomic Comparison of Closely Related Tanacetum-Family Plants.</title>
        <authorList>
            <person name="Yamashiro T."/>
            <person name="Shiraishi A."/>
            <person name="Nakayama K."/>
            <person name="Satake H."/>
        </authorList>
    </citation>
    <scope>NUCLEOTIDE SEQUENCE</scope>
</reference>
<name>A0ABQ5IQF1_9ASTR</name>
<dbReference type="EMBL" id="BQNB010021065">
    <property type="protein sequence ID" value="GJU02490.1"/>
    <property type="molecule type" value="Genomic_DNA"/>
</dbReference>
<dbReference type="PANTHER" id="PTHR46148:SF60">
    <property type="entry name" value="CHROMO DOMAIN-CONTAINING PROTEIN"/>
    <property type="match status" value="1"/>
</dbReference>
<feature type="region of interest" description="Disordered" evidence="1">
    <location>
        <begin position="27"/>
        <end position="61"/>
    </location>
</feature>
<gene>
    <name evidence="2" type="ORF">Tco_1112828</name>
</gene>
<comment type="caution">
    <text evidence="2">The sequence shown here is derived from an EMBL/GenBank/DDBJ whole genome shotgun (WGS) entry which is preliminary data.</text>
</comment>
<dbReference type="PANTHER" id="PTHR46148">
    <property type="entry name" value="CHROMO DOMAIN-CONTAINING PROTEIN"/>
    <property type="match status" value="1"/>
</dbReference>
<evidence type="ECO:0008006" key="4">
    <source>
        <dbReference type="Google" id="ProtNLM"/>
    </source>
</evidence>
<evidence type="ECO:0000313" key="3">
    <source>
        <dbReference type="Proteomes" id="UP001151760"/>
    </source>
</evidence>
<evidence type="ECO:0000313" key="2">
    <source>
        <dbReference type="EMBL" id="GJU02490.1"/>
    </source>
</evidence>
<dbReference type="Proteomes" id="UP001151760">
    <property type="component" value="Unassembled WGS sequence"/>
</dbReference>
<reference evidence="2" key="2">
    <citation type="submission" date="2022-01" db="EMBL/GenBank/DDBJ databases">
        <authorList>
            <person name="Yamashiro T."/>
            <person name="Shiraishi A."/>
            <person name="Satake H."/>
            <person name="Nakayama K."/>
        </authorList>
    </citation>
    <scope>NUCLEOTIDE SEQUENCE</scope>
</reference>
<organism evidence="2 3">
    <name type="scientific">Tanacetum coccineum</name>
    <dbReference type="NCBI Taxonomy" id="301880"/>
    <lineage>
        <taxon>Eukaryota</taxon>
        <taxon>Viridiplantae</taxon>
        <taxon>Streptophyta</taxon>
        <taxon>Embryophyta</taxon>
        <taxon>Tracheophyta</taxon>
        <taxon>Spermatophyta</taxon>
        <taxon>Magnoliopsida</taxon>
        <taxon>eudicotyledons</taxon>
        <taxon>Gunneridae</taxon>
        <taxon>Pentapetalae</taxon>
        <taxon>asterids</taxon>
        <taxon>campanulids</taxon>
        <taxon>Asterales</taxon>
        <taxon>Asteraceae</taxon>
        <taxon>Asteroideae</taxon>
        <taxon>Anthemideae</taxon>
        <taxon>Anthemidinae</taxon>
        <taxon>Tanacetum</taxon>
    </lineage>
</organism>